<dbReference type="SMART" id="SM00220">
    <property type="entry name" value="S_TKc"/>
    <property type="match status" value="1"/>
</dbReference>
<dbReference type="Gene3D" id="3.30.200.20">
    <property type="entry name" value="Phosphorylase Kinase, domain 1"/>
    <property type="match status" value="1"/>
</dbReference>
<dbReference type="GO" id="GO:0004674">
    <property type="term" value="F:protein serine/threonine kinase activity"/>
    <property type="evidence" value="ECO:0007669"/>
    <property type="project" value="UniProtKB-KW"/>
</dbReference>
<dbReference type="KEGG" id="cic:CICLE_v10017695mg"/>
<keyword evidence="12 21" id="KW-1133">Transmembrane helix</keyword>
<dbReference type="FunFam" id="1.10.510.10:FF:000248">
    <property type="entry name" value="S-receptor-like kinase 5"/>
    <property type="match status" value="1"/>
</dbReference>
<dbReference type="FunFam" id="2.90.10.10:FF:000039">
    <property type="entry name" value="G-type lectin S-receptor-like serine/threonine-protein kinase SD2-5"/>
    <property type="match status" value="1"/>
</dbReference>
<feature type="binding site" evidence="20">
    <location>
        <position position="513"/>
    </location>
    <ligand>
        <name>ATP</name>
        <dbReference type="ChEBI" id="CHEBI:30616"/>
    </ligand>
</feature>
<evidence type="ECO:0000256" key="7">
    <source>
        <dbReference type="ARBA" id="ARBA00022729"/>
    </source>
</evidence>
<evidence type="ECO:0000256" key="3">
    <source>
        <dbReference type="ARBA" id="ARBA00022536"/>
    </source>
</evidence>
<evidence type="ECO:0000256" key="8">
    <source>
        <dbReference type="ARBA" id="ARBA00022734"/>
    </source>
</evidence>
<gene>
    <name evidence="25" type="ORF">CICLE_v10017695mg</name>
</gene>
<evidence type="ECO:0000256" key="15">
    <source>
        <dbReference type="ARBA" id="ARBA00023170"/>
    </source>
</evidence>
<keyword evidence="4" id="KW-0597">Phosphoprotein</keyword>
<evidence type="ECO:0000256" key="5">
    <source>
        <dbReference type="ARBA" id="ARBA00022679"/>
    </source>
</evidence>
<dbReference type="PROSITE" id="PS00108">
    <property type="entry name" value="PROTEIN_KINASE_ST"/>
    <property type="match status" value="1"/>
</dbReference>
<dbReference type="Gene3D" id="2.90.10.30">
    <property type="match status" value="1"/>
</dbReference>
<dbReference type="InterPro" id="IPR036426">
    <property type="entry name" value="Bulb-type_lectin_dom_sf"/>
</dbReference>
<evidence type="ECO:0000256" key="1">
    <source>
        <dbReference type="ARBA" id="ARBA00004479"/>
    </source>
</evidence>
<keyword evidence="26" id="KW-1185">Reference proteome</keyword>
<keyword evidence="7 22" id="KW-0732">Signal</keyword>
<dbReference type="OMA" id="GEPSWIM"/>
<protein>
    <recommendedName>
        <fullName evidence="19">Receptor-like serine/threonine-protein kinase</fullName>
        <ecNumber evidence="19">2.7.11.1</ecNumber>
    </recommendedName>
</protein>
<keyword evidence="15" id="KW-0675">Receptor</keyword>
<feature type="domain" description="Protein kinase" evidence="23">
    <location>
        <begin position="485"/>
        <end position="766"/>
    </location>
</feature>
<dbReference type="PROSITE" id="PS50011">
    <property type="entry name" value="PROTEIN_KINASE_DOM"/>
    <property type="match status" value="1"/>
</dbReference>
<keyword evidence="8" id="KW-0430">Lectin</keyword>
<dbReference type="InterPro" id="IPR008271">
    <property type="entry name" value="Ser/Thr_kinase_AS"/>
</dbReference>
<keyword evidence="9 19" id="KW-0547">Nucleotide-binding</keyword>
<evidence type="ECO:0000259" key="23">
    <source>
        <dbReference type="PROSITE" id="PS50011"/>
    </source>
</evidence>
<dbReference type="FunFam" id="3.30.200.20:FF:000178">
    <property type="entry name" value="serine/threonine-protein kinase PBS1-like"/>
    <property type="match status" value="1"/>
</dbReference>
<feature type="transmembrane region" description="Helical" evidence="21">
    <location>
        <begin position="429"/>
        <end position="451"/>
    </location>
</feature>
<dbReference type="Gene3D" id="1.10.510.10">
    <property type="entry name" value="Transferase(Phosphotransferase) domain 1"/>
    <property type="match status" value="1"/>
</dbReference>
<evidence type="ECO:0000256" key="13">
    <source>
        <dbReference type="ARBA" id="ARBA00023136"/>
    </source>
</evidence>
<feature type="chain" id="PRO_5004728794" description="Receptor-like serine/threonine-protein kinase" evidence="22">
    <location>
        <begin position="27"/>
        <end position="803"/>
    </location>
</feature>
<evidence type="ECO:0000256" key="16">
    <source>
        <dbReference type="ARBA" id="ARBA00023180"/>
    </source>
</evidence>
<dbReference type="CDD" id="cd14066">
    <property type="entry name" value="STKc_IRAK"/>
    <property type="match status" value="1"/>
</dbReference>
<dbReference type="GO" id="GO:0106310">
    <property type="term" value="F:protein serine kinase activity"/>
    <property type="evidence" value="ECO:0007669"/>
    <property type="project" value="RHEA"/>
</dbReference>
<keyword evidence="14" id="KW-1015">Disulfide bond</keyword>
<evidence type="ECO:0000256" key="20">
    <source>
        <dbReference type="PROSITE-ProRule" id="PRU10141"/>
    </source>
</evidence>
<evidence type="ECO:0000256" key="21">
    <source>
        <dbReference type="SAM" id="Phobius"/>
    </source>
</evidence>
<evidence type="ECO:0000256" key="10">
    <source>
        <dbReference type="ARBA" id="ARBA00022777"/>
    </source>
</evidence>
<dbReference type="PANTHER" id="PTHR47976:SF30">
    <property type="entry name" value="RECEPTOR-LIKE SERINE_THREONINE-PROTEIN KINASE"/>
    <property type="match status" value="1"/>
</dbReference>
<keyword evidence="2 19" id="KW-0723">Serine/threonine-protein kinase</keyword>
<feature type="signal peptide" evidence="22">
    <location>
        <begin position="1"/>
        <end position="26"/>
    </location>
</feature>
<dbReference type="InterPro" id="IPR051343">
    <property type="entry name" value="G-type_lectin_kinases/EP1-like"/>
</dbReference>
<dbReference type="CDD" id="cd00028">
    <property type="entry name" value="B_lectin"/>
    <property type="match status" value="1"/>
</dbReference>
<dbReference type="InterPro" id="IPR000719">
    <property type="entry name" value="Prot_kinase_dom"/>
</dbReference>
<comment type="subcellular location">
    <subcellularLocation>
        <location evidence="1">Membrane</location>
        <topology evidence="1">Single-pass type I membrane protein</topology>
    </subcellularLocation>
</comment>
<dbReference type="FunFam" id="2.90.10.30:FF:000003">
    <property type="entry name" value="Os04g0303100 protein"/>
    <property type="match status" value="1"/>
</dbReference>
<dbReference type="PANTHER" id="PTHR47976">
    <property type="entry name" value="G-TYPE LECTIN S-RECEPTOR-LIKE SERINE/THREONINE-PROTEIN KINASE SD2-5"/>
    <property type="match status" value="1"/>
</dbReference>
<dbReference type="InterPro" id="IPR001480">
    <property type="entry name" value="Bulb-type_lectin_dom"/>
</dbReference>
<dbReference type="SMART" id="SM00108">
    <property type="entry name" value="B_lectin"/>
    <property type="match status" value="1"/>
</dbReference>
<evidence type="ECO:0000256" key="2">
    <source>
        <dbReference type="ARBA" id="ARBA00022527"/>
    </source>
</evidence>
<dbReference type="InParanoid" id="V4U5T3"/>
<dbReference type="EMBL" id="KI536312">
    <property type="protein sequence ID" value="ESR61272.1"/>
    <property type="molecule type" value="Genomic_DNA"/>
</dbReference>
<evidence type="ECO:0000256" key="19">
    <source>
        <dbReference type="PIRNR" id="PIRNR000641"/>
    </source>
</evidence>
<evidence type="ECO:0000256" key="12">
    <source>
        <dbReference type="ARBA" id="ARBA00022989"/>
    </source>
</evidence>
<dbReference type="eggNOG" id="ENOG502QUNW">
    <property type="taxonomic scope" value="Eukaryota"/>
</dbReference>
<evidence type="ECO:0000256" key="6">
    <source>
        <dbReference type="ARBA" id="ARBA00022692"/>
    </source>
</evidence>
<organism evidence="25 26">
    <name type="scientific">Citrus clementina</name>
    <name type="common">Clementine</name>
    <name type="synonym">Citrus deliciosa x Citrus sinensis</name>
    <dbReference type="NCBI Taxonomy" id="85681"/>
    <lineage>
        <taxon>Eukaryota</taxon>
        <taxon>Viridiplantae</taxon>
        <taxon>Streptophyta</taxon>
        <taxon>Embryophyta</taxon>
        <taxon>Tracheophyta</taxon>
        <taxon>Spermatophyta</taxon>
        <taxon>Magnoliopsida</taxon>
        <taxon>eudicotyledons</taxon>
        <taxon>Gunneridae</taxon>
        <taxon>Pentapetalae</taxon>
        <taxon>rosids</taxon>
        <taxon>malvids</taxon>
        <taxon>Sapindales</taxon>
        <taxon>Rutaceae</taxon>
        <taxon>Aurantioideae</taxon>
        <taxon>Citrus</taxon>
    </lineage>
</organism>
<dbReference type="Proteomes" id="UP000030687">
    <property type="component" value="Unassembled WGS sequence"/>
</dbReference>
<comment type="similarity">
    <text evidence="19">Belongs to the protein kinase superfamily. Ser/Thr protein kinase family.</text>
</comment>
<dbReference type="SUPFAM" id="SSF51110">
    <property type="entry name" value="alpha-D-mannose-specific plant lectins"/>
    <property type="match status" value="1"/>
</dbReference>
<evidence type="ECO:0000256" key="11">
    <source>
        <dbReference type="ARBA" id="ARBA00022840"/>
    </source>
</evidence>
<dbReference type="SUPFAM" id="SSF56112">
    <property type="entry name" value="Protein kinase-like (PK-like)"/>
    <property type="match status" value="1"/>
</dbReference>
<dbReference type="Gramene" id="ESR61272">
    <property type="protein sequence ID" value="ESR61272"/>
    <property type="gene ID" value="CICLE_v10017695mg"/>
</dbReference>
<comment type="catalytic activity">
    <reaction evidence="17 19">
        <text>L-threonyl-[protein] + ATP = O-phospho-L-threonyl-[protein] + ADP + H(+)</text>
        <dbReference type="Rhea" id="RHEA:46608"/>
        <dbReference type="Rhea" id="RHEA-COMP:11060"/>
        <dbReference type="Rhea" id="RHEA-COMP:11605"/>
        <dbReference type="ChEBI" id="CHEBI:15378"/>
        <dbReference type="ChEBI" id="CHEBI:30013"/>
        <dbReference type="ChEBI" id="CHEBI:30616"/>
        <dbReference type="ChEBI" id="CHEBI:61977"/>
        <dbReference type="ChEBI" id="CHEBI:456216"/>
        <dbReference type="EC" id="2.7.11.1"/>
    </reaction>
</comment>
<evidence type="ECO:0000256" key="17">
    <source>
        <dbReference type="ARBA" id="ARBA00047899"/>
    </source>
</evidence>
<dbReference type="EC" id="2.7.11.1" evidence="19"/>
<evidence type="ECO:0000256" key="22">
    <source>
        <dbReference type="SAM" id="SignalP"/>
    </source>
</evidence>
<dbReference type="Pfam" id="PF01453">
    <property type="entry name" value="B_lectin"/>
    <property type="match status" value="1"/>
</dbReference>
<keyword evidence="10 19" id="KW-0418">Kinase</keyword>
<feature type="domain" description="Bulb-type lectin" evidence="24">
    <location>
        <begin position="53"/>
        <end position="179"/>
    </location>
</feature>
<keyword evidence="5 19" id="KW-0808">Transferase</keyword>
<evidence type="ECO:0000313" key="25">
    <source>
        <dbReference type="EMBL" id="ESR61272.1"/>
    </source>
</evidence>
<evidence type="ECO:0000259" key="24">
    <source>
        <dbReference type="PROSITE" id="PS50927"/>
    </source>
</evidence>
<dbReference type="InterPro" id="IPR024171">
    <property type="entry name" value="SRK-like_kinase"/>
</dbReference>
<proteinExistence type="inferred from homology"/>
<keyword evidence="6 21" id="KW-0812">Transmembrane</keyword>
<dbReference type="PROSITE" id="PS00107">
    <property type="entry name" value="PROTEIN_KINASE_ATP"/>
    <property type="match status" value="1"/>
</dbReference>
<name>V4U5T3_CITCL</name>
<dbReference type="GO" id="GO:0030246">
    <property type="term" value="F:carbohydrate binding"/>
    <property type="evidence" value="ECO:0007669"/>
    <property type="project" value="UniProtKB-KW"/>
</dbReference>
<accession>V4U5T3</accession>
<evidence type="ECO:0000256" key="4">
    <source>
        <dbReference type="ARBA" id="ARBA00022553"/>
    </source>
</evidence>
<dbReference type="InterPro" id="IPR003609">
    <property type="entry name" value="Pan_app"/>
</dbReference>
<dbReference type="Pfam" id="PF08276">
    <property type="entry name" value="PAN_2"/>
    <property type="match status" value="1"/>
</dbReference>
<evidence type="ECO:0000313" key="26">
    <source>
        <dbReference type="Proteomes" id="UP000030687"/>
    </source>
</evidence>
<dbReference type="Pfam" id="PF00069">
    <property type="entry name" value="Pkinase"/>
    <property type="match status" value="1"/>
</dbReference>
<dbReference type="GO" id="GO:0016020">
    <property type="term" value="C:membrane"/>
    <property type="evidence" value="ECO:0007669"/>
    <property type="project" value="UniProtKB-SubCell"/>
</dbReference>
<dbReference type="PROSITE" id="PS50927">
    <property type="entry name" value="BULB_LECTIN"/>
    <property type="match status" value="1"/>
</dbReference>
<keyword evidence="11 19" id="KW-0067">ATP-binding</keyword>
<dbReference type="PIRSF" id="PIRSF000641">
    <property type="entry name" value="SRK"/>
    <property type="match status" value="1"/>
</dbReference>
<dbReference type="InterPro" id="IPR011009">
    <property type="entry name" value="Kinase-like_dom_sf"/>
</dbReference>
<keyword evidence="3" id="KW-0245">EGF-like domain</keyword>
<comment type="catalytic activity">
    <reaction evidence="18 19">
        <text>L-seryl-[protein] + ATP = O-phospho-L-seryl-[protein] + ADP + H(+)</text>
        <dbReference type="Rhea" id="RHEA:17989"/>
        <dbReference type="Rhea" id="RHEA-COMP:9863"/>
        <dbReference type="Rhea" id="RHEA-COMP:11604"/>
        <dbReference type="ChEBI" id="CHEBI:15378"/>
        <dbReference type="ChEBI" id="CHEBI:29999"/>
        <dbReference type="ChEBI" id="CHEBI:30616"/>
        <dbReference type="ChEBI" id="CHEBI:83421"/>
        <dbReference type="ChEBI" id="CHEBI:456216"/>
        <dbReference type="EC" id="2.7.11.1"/>
    </reaction>
</comment>
<dbReference type="AlphaFoldDB" id="V4U5T3"/>
<sequence length="803" mass="88773">MSVSRNRCSVLFFLIFSAPFSCLVDAQSFDYPTANLSTSWTNGPSASDSVGFTDGSAVTAILLRGTLGPTYACGFFCNGTCDSYLFAVFIVQANDASLIEYDNIDFPQVVWSANRNNPVRINATLELTSDGNLVLQDADGAIAWSTNTSGKSVVGLNLTDMGNLVLFDKNNGAVWQSFDHPTDSLVPGQKLLEGKKLTASVSTTNWTDGGLFSLSVTNEGLFAFTESNNTSIRYYELVKATKTSKEPSHARYLNGSLAFFINSSEPREPDGAVPVPPASSSPGQYMRLWPDGHLRVYEWQASIGWTEVADLLTGYLGECGYPLVCGKYGICSQGQCSCPETYFKALNDRKPALGCSPITPLSCEASQDHSFVELNDVAYFTFSSPSSDLTNTDPETCKQACLKNCSCKAALFLYGASPGGKETSHRKRIMGFILGSFFGLLVLIGILIFFFGKKKGADEIEEDCLDQVPGLPKRFSFEELKVMTDNFRKILGKGGFGSVFEGTQTDGTKVAVKRLEGIGEINKSFLAEVKTIGSIHHLNLLRLIGFCAEKSQNLLVYEYMPNGSLDRWLFQRSDEFMLDWQQRKKIILDIAKGLTYLHADCRQKILHLDIKPQNILLDDNFNAKVADFGLSKLIDRDQSQVVTTMRGTPGYLAPEWLSSVITEKVDIYSFGVVMLEILCGRKVFDRSQPEEEDMYLLSIFNKKAEEDKLSDLVDRHSNDMQSNEEEVVNMMKVAAWCLESDFAKRPSMSMVVKVLEGVTEFDHNLHYNSVRLPSTAALANVDHREENDKSTTQLLPSILSGPR</sequence>
<keyword evidence="16" id="KW-0325">Glycoprotein</keyword>
<reference evidence="25 26" key="1">
    <citation type="submission" date="2013-10" db="EMBL/GenBank/DDBJ databases">
        <authorList>
            <consortium name="International Citrus Genome Consortium"/>
            <person name="Jenkins J."/>
            <person name="Schmutz J."/>
            <person name="Prochnik S."/>
            <person name="Rokhsar D."/>
            <person name="Gmitter F."/>
            <person name="Ollitrault P."/>
            <person name="Machado M."/>
            <person name="Talon M."/>
            <person name="Wincker P."/>
            <person name="Jaillon O."/>
            <person name="Morgante M."/>
        </authorList>
    </citation>
    <scope>NUCLEOTIDE SEQUENCE</scope>
    <source>
        <strain evidence="26">cv. Clemenules</strain>
    </source>
</reference>
<evidence type="ECO:0000256" key="9">
    <source>
        <dbReference type="ARBA" id="ARBA00022741"/>
    </source>
</evidence>
<evidence type="ECO:0000256" key="18">
    <source>
        <dbReference type="ARBA" id="ARBA00048679"/>
    </source>
</evidence>
<evidence type="ECO:0000256" key="14">
    <source>
        <dbReference type="ARBA" id="ARBA00023157"/>
    </source>
</evidence>
<keyword evidence="13 21" id="KW-0472">Membrane</keyword>
<dbReference type="GO" id="GO:0005524">
    <property type="term" value="F:ATP binding"/>
    <property type="evidence" value="ECO:0007669"/>
    <property type="project" value="UniProtKB-UniRule"/>
</dbReference>
<dbReference type="InterPro" id="IPR017441">
    <property type="entry name" value="Protein_kinase_ATP_BS"/>
</dbReference>